<dbReference type="CDD" id="cd08217">
    <property type="entry name" value="STKc_Nek2"/>
    <property type="match status" value="1"/>
</dbReference>
<comment type="catalytic activity">
    <reaction evidence="9">
        <text>L-seryl-[protein] + ATP = O-phospho-L-seryl-[protein] + ADP + H(+)</text>
        <dbReference type="Rhea" id="RHEA:17989"/>
        <dbReference type="Rhea" id="RHEA-COMP:9863"/>
        <dbReference type="Rhea" id="RHEA-COMP:11604"/>
        <dbReference type="ChEBI" id="CHEBI:15378"/>
        <dbReference type="ChEBI" id="CHEBI:29999"/>
        <dbReference type="ChEBI" id="CHEBI:30616"/>
        <dbReference type="ChEBI" id="CHEBI:83421"/>
        <dbReference type="ChEBI" id="CHEBI:456216"/>
        <dbReference type="EC" id="2.7.11.1"/>
    </reaction>
</comment>
<dbReference type="Gene3D" id="3.30.200.20">
    <property type="entry name" value="Phosphorylase Kinase, domain 1"/>
    <property type="match status" value="1"/>
</dbReference>
<dbReference type="PROSITE" id="PS00107">
    <property type="entry name" value="PROTEIN_KINASE_ATP"/>
    <property type="match status" value="1"/>
</dbReference>
<dbReference type="OrthoDB" id="10250725at2759"/>
<dbReference type="InterPro" id="IPR051131">
    <property type="entry name" value="NEK_Ser/Thr_kinase_NIMA"/>
</dbReference>
<dbReference type="RefSeq" id="XP_001314217.1">
    <property type="nucleotide sequence ID" value="XM_001314203.1"/>
</dbReference>
<dbReference type="EMBL" id="DS113563">
    <property type="protein sequence ID" value="EAY01576.1"/>
    <property type="molecule type" value="Genomic_DNA"/>
</dbReference>
<dbReference type="Gene3D" id="1.10.510.10">
    <property type="entry name" value="Transferase(Phosphotransferase) domain 1"/>
    <property type="match status" value="1"/>
</dbReference>
<reference evidence="14" key="2">
    <citation type="journal article" date="2007" name="Science">
        <title>Draft genome sequence of the sexually transmitted pathogen Trichomonas vaginalis.</title>
        <authorList>
            <person name="Carlton J.M."/>
            <person name="Hirt R.P."/>
            <person name="Silva J.C."/>
            <person name="Delcher A.L."/>
            <person name="Schatz M."/>
            <person name="Zhao Q."/>
            <person name="Wortman J.R."/>
            <person name="Bidwell S.L."/>
            <person name="Alsmark U.C.M."/>
            <person name="Besteiro S."/>
            <person name="Sicheritz-Ponten T."/>
            <person name="Noel C.J."/>
            <person name="Dacks J.B."/>
            <person name="Foster P.G."/>
            <person name="Simillion C."/>
            <person name="Van de Peer Y."/>
            <person name="Miranda-Saavedra D."/>
            <person name="Barton G.J."/>
            <person name="Westrop G.D."/>
            <person name="Mueller S."/>
            <person name="Dessi D."/>
            <person name="Fiori P.L."/>
            <person name="Ren Q."/>
            <person name="Paulsen I."/>
            <person name="Zhang H."/>
            <person name="Bastida-Corcuera F.D."/>
            <person name="Simoes-Barbosa A."/>
            <person name="Brown M.T."/>
            <person name="Hayes R.D."/>
            <person name="Mukherjee M."/>
            <person name="Okumura C.Y."/>
            <person name="Schneider R."/>
            <person name="Smith A.J."/>
            <person name="Vanacova S."/>
            <person name="Villalvazo M."/>
            <person name="Haas B.J."/>
            <person name="Pertea M."/>
            <person name="Feldblyum T.V."/>
            <person name="Utterback T.R."/>
            <person name="Shu C.L."/>
            <person name="Osoegawa K."/>
            <person name="de Jong P.J."/>
            <person name="Hrdy I."/>
            <person name="Horvathova L."/>
            <person name="Zubacova Z."/>
            <person name="Dolezal P."/>
            <person name="Malik S.B."/>
            <person name="Logsdon J.M. Jr."/>
            <person name="Henze K."/>
            <person name="Gupta A."/>
            <person name="Wang C.C."/>
            <person name="Dunne R.L."/>
            <person name="Upcroft J.A."/>
            <person name="Upcroft P."/>
            <person name="White O."/>
            <person name="Salzberg S.L."/>
            <person name="Tang P."/>
            <person name="Chiu C.-H."/>
            <person name="Lee Y.-S."/>
            <person name="Embley T.M."/>
            <person name="Coombs G.H."/>
            <person name="Mottram J.C."/>
            <person name="Tachezy J."/>
            <person name="Fraser-Liggett C.M."/>
            <person name="Johnson P.J."/>
        </authorList>
    </citation>
    <scope>NUCLEOTIDE SEQUENCE [LARGE SCALE GENOMIC DNA]</scope>
    <source>
        <strain evidence="14">G3</strain>
    </source>
</reference>
<dbReference type="PROSITE" id="PS00108">
    <property type="entry name" value="PROTEIN_KINASE_ST"/>
    <property type="match status" value="1"/>
</dbReference>
<evidence type="ECO:0000256" key="10">
    <source>
        <dbReference type="PROSITE-ProRule" id="PRU10141"/>
    </source>
</evidence>
<keyword evidence="3 11" id="KW-0723">Serine/threonine-protein kinase</keyword>
<dbReference type="InterPro" id="IPR008271">
    <property type="entry name" value="Ser/Thr_kinase_AS"/>
</dbReference>
<dbReference type="eggNOG" id="KOG1826">
    <property type="taxonomic scope" value="Eukaryota"/>
</dbReference>
<feature type="binding site" evidence="10">
    <location>
        <position position="39"/>
    </location>
    <ligand>
        <name>ATP</name>
        <dbReference type="ChEBI" id="CHEBI:30616"/>
    </ligand>
</feature>
<dbReference type="OMA" id="TRERQYL"/>
<keyword evidence="15" id="KW-1185">Reference proteome</keyword>
<dbReference type="InParanoid" id="A2F0J6"/>
<evidence type="ECO:0000256" key="2">
    <source>
        <dbReference type="ARBA" id="ARBA00012513"/>
    </source>
</evidence>
<dbReference type="Proteomes" id="UP000001542">
    <property type="component" value="Unassembled WGS sequence"/>
</dbReference>
<dbReference type="SMR" id="A2F0J6"/>
<evidence type="ECO:0000313" key="14">
    <source>
        <dbReference type="EMBL" id="EAY01576.1"/>
    </source>
</evidence>
<dbReference type="PANTHER" id="PTHR44899:SF10">
    <property type="entry name" value="NIMA-RELATED KINASE 2"/>
    <property type="match status" value="1"/>
</dbReference>
<dbReference type="GO" id="GO:0004674">
    <property type="term" value="F:protein serine/threonine kinase activity"/>
    <property type="evidence" value="ECO:0007669"/>
    <property type="project" value="UniProtKB-KW"/>
</dbReference>
<keyword evidence="4" id="KW-0808">Transferase</keyword>
<protein>
    <recommendedName>
        <fullName evidence="2">non-specific serine/threonine protein kinase</fullName>
        <ecNumber evidence="2">2.7.11.1</ecNumber>
    </recommendedName>
</protein>
<dbReference type="AlphaFoldDB" id="A2F0J6"/>
<feature type="coiled-coil region" evidence="12">
    <location>
        <begin position="271"/>
        <end position="305"/>
    </location>
</feature>
<evidence type="ECO:0000256" key="3">
    <source>
        <dbReference type="ARBA" id="ARBA00022527"/>
    </source>
</evidence>
<dbReference type="PROSITE" id="PS50011">
    <property type="entry name" value="PROTEIN_KINASE_DOM"/>
    <property type="match status" value="1"/>
</dbReference>
<dbReference type="InterPro" id="IPR017441">
    <property type="entry name" value="Protein_kinase_ATP_BS"/>
</dbReference>
<dbReference type="SUPFAM" id="SSF56112">
    <property type="entry name" value="Protein kinase-like (PK-like)"/>
    <property type="match status" value="1"/>
</dbReference>
<dbReference type="FunFam" id="3.30.200.20:FF:000097">
    <property type="entry name" value="Probable serine/threonine-protein kinase nek1"/>
    <property type="match status" value="1"/>
</dbReference>
<evidence type="ECO:0000256" key="1">
    <source>
        <dbReference type="ARBA" id="ARBA00010886"/>
    </source>
</evidence>
<dbReference type="InterPro" id="IPR000719">
    <property type="entry name" value="Prot_kinase_dom"/>
</dbReference>
<evidence type="ECO:0000256" key="8">
    <source>
        <dbReference type="ARBA" id="ARBA00047899"/>
    </source>
</evidence>
<dbReference type="KEGG" id="tva:4759402"/>
<dbReference type="GO" id="GO:0005524">
    <property type="term" value="F:ATP binding"/>
    <property type="evidence" value="ECO:0007669"/>
    <property type="project" value="UniProtKB-UniRule"/>
</dbReference>
<keyword evidence="5 10" id="KW-0547">Nucleotide-binding</keyword>
<keyword evidence="7 10" id="KW-0067">ATP-binding</keyword>
<evidence type="ECO:0000256" key="5">
    <source>
        <dbReference type="ARBA" id="ARBA00022741"/>
    </source>
</evidence>
<feature type="domain" description="Protein kinase" evidence="13">
    <location>
        <begin position="10"/>
        <end position="267"/>
    </location>
</feature>
<evidence type="ECO:0000256" key="7">
    <source>
        <dbReference type="ARBA" id="ARBA00022840"/>
    </source>
</evidence>
<dbReference type="VEuPathDB" id="TrichDB:TVAGG3_0328820"/>
<keyword evidence="12" id="KW-0175">Coiled coil</keyword>
<comment type="catalytic activity">
    <reaction evidence="8">
        <text>L-threonyl-[protein] + ATP = O-phospho-L-threonyl-[protein] + ADP + H(+)</text>
        <dbReference type="Rhea" id="RHEA:46608"/>
        <dbReference type="Rhea" id="RHEA-COMP:11060"/>
        <dbReference type="Rhea" id="RHEA-COMP:11605"/>
        <dbReference type="ChEBI" id="CHEBI:15378"/>
        <dbReference type="ChEBI" id="CHEBI:30013"/>
        <dbReference type="ChEBI" id="CHEBI:30616"/>
        <dbReference type="ChEBI" id="CHEBI:61977"/>
        <dbReference type="ChEBI" id="CHEBI:456216"/>
        <dbReference type="EC" id="2.7.11.1"/>
    </reaction>
</comment>
<evidence type="ECO:0000256" key="9">
    <source>
        <dbReference type="ARBA" id="ARBA00048679"/>
    </source>
</evidence>
<evidence type="ECO:0000256" key="12">
    <source>
        <dbReference type="SAM" id="Coils"/>
    </source>
</evidence>
<dbReference type="PIRSF" id="PIRSF000654">
    <property type="entry name" value="Integrin-linked_kinase"/>
    <property type="match status" value="1"/>
</dbReference>
<evidence type="ECO:0000256" key="4">
    <source>
        <dbReference type="ARBA" id="ARBA00022679"/>
    </source>
</evidence>
<keyword evidence="6 14" id="KW-0418">Kinase</keyword>
<evidence type="ECO:0000313" key="15">
    <source>
        <dbReference type="Proteomes" id="UP000001542"/>
    </source>
</evidence>
<organism evidence="14 15">
    <name type="scientific">Trichomonas vaginalis (strain ATCC PRA-98 / G3)</name>
    <dbReference type="NCBI Taxonomy" id="412133"/>
    <lineage>
        <taxon>Eukaryota</taxon>
        <taxon>Metamonada</taxon>
        <taxon>Parabasalia</taxon>
        <taxon>Trichomonadida</taxon>
        <taxon>Trichomonadidae</taxon>
        <taxon>Trichomonas</taxon>
    </lineage>
</organism>
<evidence type="ECO:0000259" key="13">
    <source>
        <dbReference type="PROSITE" id="PS50011"/>
    </source>
</evidence>
<comment type="similarity">
    <text evidence="1">Belongs to the protein kinase superfamily. NEK Ser/Thr protein kinase family. NIMA subfamily.</text>
</comment>
<dbReference type="VEuPathDB" id="TrichDB:TVAG_025740"/>
<dbReference type="STRING" id="5722.A2F0J6"/>
<dbReference type="SMART" id="SM00220">
    <property type="entry name" value="S_TKc"/>
    <property type="match status" value="1"/>
</dbReference>
<gene>
    <name evidence="14" type="ORF">TVAG_025740</name>
</gene>
<sequence>MFSKPNLEGYEIKDFIGKGSFGQAYIAIRKSDNKTVALKQINYGNMSTHEKEMLVNECNILKKLRNDNIVTYYDRIVDTSQRTLFLIMEYCSGGDLQKFIQNSTSPIGENQIWLSLSELALALNECHNGKERIIHRDIKPGNIFIDSSGHVKLGDFGLAKPIPDGSTKTYLGTPLYMSPELVSHHSYDDKSDIWALGCVIYEMAAKSPPFRAYGQQQLNGKIKYAEVRRIPSEYSEELWKVISSMLDKDPSKRPSASDILQVRNVALTVKIEKTKKLYRALKHENEKLLTKRKELEEENNQLKKQLA</sequence>
<evidence type="ECO:0000256" key="6">
    <source>
        <dbReference type="ARBA" id="ARBA00022777"/>
    </source>
</evidence>
<evidence type="ECO:0000256" key="11">
    <source>
        <dbReference type="RuleBase" id="RU000304"/>
    </source>
</evidence>
<reference evidence="14" key="1">
    <citation type="submission" date="2006-10" db="EMBL/GenBank/DDBJ databases">
        <authorList>
            <person name="Amadeo P."/>
            <person name="Zhao Q."/>
            <person name="Wortman J."/>
            <person name="Fraser-Liggett C."/>
            <person name="Carlton J."/>
        </authorList>
    </citation>
    <scope>NUCLEOTIDE SEQUENCE</scope>
    <source>
        <strain evidence="14">G3</strain>
    </source>
</reference>
<dbReference type="Pfam" id="PF00069">
    <property type="entry name" value="Pkinase"/>
    <property type="match status" value="1"/>
</dbReference>
<dbReference type="PANTHER" id="PTHR44899">
    <property type="entry name" value="CAMK FAMILY PROTEIN KINASE"/>
    <property type="match status" value="1"/>
</dbReference>
<accession>A2F0J6</accession>
<proteinExistence type="inferred from homology"/>
<dbReference type="InterPro" id="IPR011009">
    <property type="entry name" value="Kinase-like_dom_sf"/>
</dbReference>
<dbReference type="EC" id="2.7.11.1" evidence="2"/>
<name>A2F0J6_TRIV3</name>